<evidence type="ECO:0000313" key="2">
    <source>
        <dbReference type="EMBL" id="CYX48259.1"/>
    </source>
</evidence>
<dbReference type="Proteomes" id="UP000072353">
    <property type="component" value="Unassembled WGS sequence"/>
</dbReference>
<dbReference type="Proteomes" id="UP000073485">
    <property type="component" value="Unassembled WGS sequence"/>
</dbReference>
<gene>
    <name evidence="1" type="ORF">ERS132410_01926</name>
    <name evidence="2" type="ORF">ERS132521_01168</name>
</gene>
<dbReference type="AlphaFoldDB" id="A0A0Z8FQB7"/>
<evidence type="ECO:0000313" key="1">
    <source>
        <dbReference type="EMBL" id="CYV09475.1"/>
    </source>
</evidence>
<proteinExistence type="predicted"/>
<reference evidence="3 4" key="1">
    <citation type="submission" date="2016-02" db="EMBL/GenBank/DDBJ databases">
        <authorList>
            <consortium name="Pathogen Informatics"/>
        </authorList>
    </citation>
    <scope>NUCLEOTIDE SEQUENCE [LARGE SCALE GENOMIC DNA]</scope>
    <source>
        <strain evidence="1 4">LSS48</strain>
        <strain evidence="2 3">SS975</strain>
    </source>
</reference>
<sequence length="29" mass="3593">MTKDWQKLIVDKNIELYIFKRRELANLLT</sequence>
<name>A0A0Z8FQB7_STRSU</name>
<evidence type="ECO:0000313" key="3">
    <source>
        <dbReference type="Proteomes" id="UP000072353"/>
    </source>
</evidence>
<accession>A0A0Z8FQB7</accession>
<organism evidence="1 4">
    <name type="scientific">Streptococcus suis</name>
    <dbReference type="NCBI Taxonomy" id="1307"/>
    <lineage>
        <taxon>Bacteria</taxon>
        <taxon>Bacillati</taxon>
        <taxon>Bacillota</taxon>
        <taxon>Bacilli</taxon>
        <taxon>Lactobacillales</taxon>
        <taxon>Streptococcaceae</taxon>
        <taxon>Streptococcus</taxon>
    </lineage>
</organism>
<dbReference type="EMBL" id="FIGO01000015">
    <property type="protein sequence ID" value="CYV09475.1"/>
    <property type="molecule type" value="Genomic_DNA"/>
</dbReference>
<protein>
    <submittedName>
        <fullName evidence="1">Uncharacterized protein</fullName>
    </submittedName>
</protein>
<dbReference type="EMBL" id="FILL01000009">
    <property type="protein sequence ID" value="CYX48259.1"/>
    <property type="molecule type" value="Genomic_DNA"/>
</dbReference>
<evidence type="ECO:0000313" key="4">
    <source>
        <dbReference type="Proteomes" id="UP000073485"/>
    </source>
</evidence>